<keyword evidence="4" id="KW-1015">Disulfide bond</keyword>
<dbReference type="GO" id="GO:0004866">
    <property type="term" value="F:endopeptidase inhibitor activity"/>
    <property type="evidence" value="ECO:0007669"/>
    <property type="project" value="InterPro"/>
</dbReference>
<dbReference type="Gene3D" id="1.50.10.20">
    <property type="match status" value="1"/>
</dbReference>
<dbReference type="FunFam" id="2.60.40.1930:FF:000001">
    <property type="entry name" value="CD109 isoform 3"/>
    <property type="match status" value="1"/>
</dbReference>
<dbReference type="Gene3D" id="2.60.40.2950">
    <property type="match status" value="1"/>
</dbReference>
<dbReference type="InterPro" id="IPR009048">
    <property type="entry name" value="A-macroglobulin_rcpt-bd"/>
</dbReference>
<dbReference type="SMART" id="SM01361">
    <property type="entry name" value="A2M_recep"/>
    <property type="match status" value="1"/>
</dbReference>
<dbReference type="KEGG" id="bman:114247774"/>
<dbReference type="Pfam" id="PF07678">
    <property type="entry name" value="TED_complement"/>
    <property type="match status" value="1"/>
</dbReference>
<gene>
    <name evidence="14" type="primary">LOC114247774</name>
</gene>
<evidence type="ECO:0000313" key="13">
    <source>
        <dbReference type="Proteomes" id="UP000504629"/>
    </source>
</evidence>
<feature type="domain" description="Alpha-2-macroglobulin" evidence="11">
    <location>
        <begin position="689"/>
        <end position="779"/>
    </location>
</feature>
<dbReference type="SMART" id="SM01360">
    <property type="entry name" value="A2M"/>
    <property type="match status" value="1"/>
</dbReference>
<dbReference type="SUPFAM" id="SSF49410">
    <property type="entry name" value="Alpha-macroglobulin receptor domain"/>
    <property type="match status" value="1"/>
</dbReference>
<evidence type="ECO:0000256" key="6">
    <source>
        <dbReference type="ARBA" id="ARBA00057615"/>
    </source>
</evidence>
<dbReference type="Pfam" id="PF07677">
    <property type="entry name" value="A2M_recep"/>
    <property type="match status" value="1"/>
</dbReference>
<dbReference type="Gene3D" id="2.60.40.1940">
    <property type="match status" value="1"/>
</dbReference>
<proteinExistence type="predicted"/>
<dbReference type="Gene3D" id="2.60.40.690">
    <property type="entry name" value="Alpha-macroglobulin, receptor-binding domain"/>
    <property type="match status" value="1"/>
</dbReference>
<dbReference type="RefSeq" id="XP_028036609.1">
    <property type="nucleotide sequence ID" value="XM_028180808.1"/>
</dbReference>
<dbReference type="InterPro" id="IPR002890">
    <property type="entry name" value="MG2"/>
</dbReference>
<evidence type="ECO:0000259" key="10">
    <source>
        <dbReference type="SMART" id="SM01359"/>
    </source>
</evidence>
<keyword evidence="2" id="KW-0391">Immunity</keyword>
<feature type="domain" description="Alpha-2-macroglobulin bait region" evidence="10">
    <location>
        <begin position="432"/>
        <end position="574"/>
    </location>
</feature>
<organism evidence="13 14">
    <name type="scientific">Bombyx mandarina</name>
    <name type="common">Wild silk moth</name>
    <name type="synonym">Wild silkworm</name>
    <dbReference type="NCBI Taxonomy" id="7092"/>
    <lineage>
        <taxon>Eukaryota</taxon>
        <taxon>Metazoa</taxon>
        <taxon>Ecdysozoa</taxon>
        <taxon>Arthropoda</taxon>
        <taxon>Hexapoda</taxon>
        <taxon>Insecta</taxon>
        <taxon>Pterygota</taxon>
        <taxon>Neoptera</taxon>
        <taxon>Endopterygota</taxon>
        <taxon>Lepidoptera</taxon>
        <taxon>Glossata</taxon>
        <taxon>Ditrysia</taxon>
        <taxon>Bombycoidea</taxon>
        <taxon>Bombycidae</taxon>
        <taxon>Bombycinae</taxon>
        <taxon>Bombyx</taxon>
    </lineage>
</organism>
<dbReference type="InterPro" id="IPR013783">
    <property type="entry name" value="Ig-like_fold"/>
</dbReference>
<dbReference type="SMART" id="SM01359">
    <property type="entry name" value="A2M_N_2"/>
    <property type="match status" value="1"/>
</dbReference>
<keyword evidence="3" id="KW-0882">Thioester bond</keyword>
<dbReference type="Gene3D" id="2.60.40.1930">
    <property type="match status" value="2"/>
</dbReference>
<dbReference type="Pfam" id="PF17791">
    <property type="entry name" value="MG3"/>
    <property type="match status" value="1"/>
</dbReference>
<dbReference type="InterPro" id="IPR011626">
    <property type="entry name" value="Alpha-macroglobulin_TED"/>
</dbReference>
<keyword evidence="13" id="KW-1185">Reference proteome</keyword>
<comment type="function">
    <text evidence="6">Binds covalently through a thioester bond to the pathogen surface resulting in pathogen clearance.</text>
</comment>
<evidence type="ECO:0000256" key="2">
    <source>
        <dbReference type="ARBA" id="ARBA00022859"/>
    </source>
</evidence>
<dbReference type="InterPro" id="IPR008930">
    <property type="entry name" value="Terpenoid_cyclase/PrenylTrfase"/>
</dbReference>
<evidence type="ECO:0000256" key="3">
    <source>
        <dbReference type="ARBA" id="ARBA00022966"/>
    </source>
</evidence>
<evidence type="ECO:0000256" key="5">
    <source>
        <dbReference type="ARBA" id="ARBA00023180"/>
    </source>
</evidence>
<dbReference type="Pfam" id="PF01835">
    <property type="entry name" value="MG2"/>
    <property type="match status" value="1"/>
</dbReference>
<reference evidence="14" key="1">
    <citation type="submission" date="2025-08" db="UniProtKB">
        <authorList>
            <consortium name="RefSeq"/>
        </authorList>
    </citation>
    <scope>IDENTIFICATION</scope>
    <source>
        <tissue evidence="14">Silk gland</tissue>
    </source>
</reference>
<feature type="chain" id="PRO_5026792986" description="TEP1-F" evidence="9">
    <location>
        <begin position="22"/>
        <end position="1448"/>
    </location>
</feature>
<dbReference type="PANTHER" id="PTHR11412:SF136">
    <property type="entry name" value="CD109 ANTIGEN"/>
    <property type="match status" value="1"/>
</dbReference>
<keyword evidence="5" id="KW-0325">Glycoprotein</keyword>
<evidence type="ECO:0000256" key="9">
    <source>
        <dbReference type="SAM" id="SignalP"/>
    </source>
</evidence>
<feature type="signal peptide" evidence="9">
    <location>
        <begin position="1"/>
        <end position="21"/>
    </location>
</feature>
<evidence type="ECO:0000256" key="4">
    <source>
        <dbReference type="ARBA" id="ARBA00023157"/>
    </source>
</evidence>
<name>A0A6J2K8K3_BOMMA</name>
<dbReference type="Pfam" id="PF07703">
    <property type="entry name" value="A2M_BRD"/>
    <property type="match status" value="1"/>
</dbReference>
<dbReference type="Pfam" id="PF00207">
    <property type="entry name" value="A2M"/>
    <property type="match status" value="1"/>
</dbReference>
<sequence>MIEKIKTLLLFILSVPALTQCISVVGPQILRPFSSYSVAIAGGSRAYTLYVAVEGRRENGEQFSQGREVQIPAASARLIELEIGDPGPGRYSLVARSTSGPLFSSSAPLTYQPRSFCVFIQTDKRIYQPGDTINFRTIALDKYLLPLSGTADISILDAGGSSIREWAGLTIDRGIISEELILADEPTLGEWKIQVEVRGQKYSRNVLVADYVLPKFNMEMKIPKEVLFSDGRFNINVTAKHFNGLPVRGEVTFSAYAVFFSGLLQPVVGSPARKVADINGQVEVTYDLKTDLDLAEDAARPLVVEAILEEKDTLIKQNISSRILLLRTPYRLKVTAPEYFKPTLPYIVQIEVVDTSGHAMEINDEVTVERLWDDGAPVNITTLPLKNGLATYTLISDAAHVNSTLNLVIKYKEVTERVVNVQRNDYSGGQFLTLEMLTAAISPGGEMRARVTATEPMDIVHYVVIGRGEILLANTLELSPARRSVDIKVSVTPAMTPGCVVLAWYPRLDAATSTVLSAAVYAPLNNLLQHKVALSPLSPSGANLKPNSLTDLRVTGEPGSHVAILGEDTNAVVAGLSGTDGRGNGLDMYTIEREVESFSGLKHSVFKNEDHLPGMGIDLGGYTASDVFKNSGLVILTDGVIVQNIDDNLPSDSKVETGTRAPLAGPYAFSRLPPPPSPRYYLTVTPQPTWAATNFTIGNDGQGTKERWTPTSPGEYVVGAFAVHPTLGLGVAEPQRFTTSVPLSITAELPASLQKGETVAAVVILKTSLAVDTSVEVTFYNSDQYFEFEPLDNDVDSAKKIELFRRERVTVPARGSVSTAFLVRAVRIGDAPIIVEATGNGVSDSLFRTIHVKDGYEEEVWKWSLIDARRGVGRANISLEAAAGVRVSSVSLQTAGDMLASALHAARTPPSPAADPPQAARPLALACVLLDYLQATGQEEAGLIQEMRALASIGYQRLMAYRRADGSFASETDSEAVGDPWMTAVSLRWLSRCGKYVEASSSASAGAARWLAAAQEQDGSWTTPTSTPNDPRAQTTLPLTAHALLALQQTKGSDSLFKNNINKAVDYLARGLTASLDAYSLAVSGAALAAARHQHATLALQIMDKYTNTTGGSLYWSRGVSGSEWRNPWLRYNSLALTTAAWGLRCMLAARLLDESIPVVNYLLQYSPSDPDPDVVDALAQFAETIRSSSKLRISVNVTGSEETRQFQIGENNALIIQTQSIRGSSAATASASAVSEGRGVAVVGLRGIGVSRATAAWPRYTLDPRRDMRSTPYRLQLSICYGFVAQSNDTKSGLVLMTVQLPSGYLADINTISELTSASQVVRARVTAGGARVVGWVRATRAETCATLSAPRALPVAHQRPAWVTLTDLYDSSHRARVFYEAVPSSSCDVCSAWPSCSRACGAAASQRADPPRDPLRNPSQPDSALLLAPQLVAILATALLTILIHL</sequence>
<dbReference type="GO" id="GO:0002376">
    <property type="term" value="P:immune system process"/>
    <property type="evidence" value="ECO:0007669"/>
    <property type="project" value="UniProtKB-KW"/>
</dbReference>
<dbReference type="GeneID" id="114247774"/>
<feature type="domain" description="Alpha-macroglobulin receptor-binding" evidence="12">
    <location>
        <begin position="1293"/>
        <end position="1381"/>
    </location>
</feature>
<dbReference type="InterPro" id="IPR001599">
    <property type="entry name" value="Macroglobln_a2"/>
</dbReference>
<dbReference type="Gene3D" id="2.60.40.10">
    <property type="entry name" value="Immunoglobulins"/>
    <property type="match status" value="1"/>
</dbReference>
<dbReference type="GO" id="GO:0005615">
    <property type="term" value="C:extracellular space"/>
    <property type="evidence" value="ECO:0007669"/>
    <property type="project" value="InterPro"/>
</dbReference>
<protein>
    <recommendedName>
        <fullName evidence="8">TEP1-F</fullName>
    </recommendedName>
</protein>
<evidence type="ECO:0000259" key="11">
    <source>
        <dbReference type="SMART" id="SM01360"/>
    </source>
</evidence>
<dbReference type="InterPro" id="IPR036595">
    <property type="entry name" value="A-macroglobulin_rcpt-bd_sf"/>
</dbReference>
<dbReference type="Proteomes" id="UP000504629">
    <property type="component" value="Unplaced"/>
</dbReference>
<dbReference type="InterPro" id="IPR011625">
    <property type="entry name" value="A2M_N_BRD"/>
</dbReference>
<comment type="subunit">
    <text evidence="7">Heterodimer of a TEP1-N chain and an TEP1-C chain non-covalently linked. Forms a complex composed of TEP1-N and TEP1-C heterodimer, LRIM1 and APL1C; the interaction stabilizes TEP1-N and TEP1-C heterodimer, prevents its binding to tissues while circulating in the hemolymph and protects the thioester bond from hydrolysis. Mature TEP1 and to a lesser extent full-length TEP1 interact with SPCLIP1; the interaction is induced by microbial infection.</text>
</comment>
<dbReference type="PANTHER" id="PTHR11412">
    <property type="entry name" value="MACROGLOBULIN / COMPLEMENT"/>
    <property type="match status" value="1"/>
</dbReference>
<dbReference type="InterPro" id="IPR050473">
    <property type="entry name" value="A2M/Complement_sys"/>
</dbReference>
<accession>A0A6J2K8K3</accession>
<evidence type="ECO:0000256" key="8">
    <source>
        <dbReference type="ARBA" id="ARBA00078071"/>
    </source>
</evidence>
<evidence type="ECO:0000259" key="12">
    <source>
        <dbReference type="SMART" id="SM01361"/>
    </source>
</evidence>
<keyword evidence="1 9" id="KW-0732">Signal</keyword>
<dbReference type="Gene3D" id="2.60.120.1540">
    <property type="match status" value="1"/>
</dbReference>
<dbReference type="OrthoDB" id="9998011at2759"/>
<dbReference type="SUPFAM" id="SSF48239">
    <property type="entry name" value="Terpenoid cyclases/Protein prenyltransferases"/>
    <property type="match status" value="1"/>
</dbReference>
<dbReference type="InterPro" id="IPR041555">
    <property type="entry name" value="MG3"/>
</dbReference>
<evidence type="ECO:0000256" key="1">
    <source>
        <dbReference type="ARBA" id="ARBA00022729"/>
    </source>
</evidence>
<evidence type="ECO:0000256" key="7">
    <source>
        <dbReference type="ARBA" id="ARBA00063781"/>
    </source>
</evidence>
<evidence type="ECO:0000313" key="14">
    <source>
        <dbReference type="RefSeq" id="XP_028036609.1"/>
    </source>
</evidence>